<comment type="caution">
    <text evidence="3">The sequence shown here is derived from an EMBL/GenBank/DDBJ whole genome shotgun (WGS) entry which is preliminary data.</text>
</comment>
<feature type="signal peptide" evidence="2">
    <location>
        <begin position="1"/>
        <end position="25"/>
    </location>
</feature>
<dbReference type="EMBL" id="BAAAPH010000003">
    <property type="protein sequence ID" value="GAA1554960.1"/>
    <property type="molecule type" value="Genomic_DNA"/>
</dbReference>
<feature type="compositionally biased region" description="Low complexity" evidence="1">
    <location>
        <begin position="23"/>
        <end position="43"/>
    </location>
</feature>
<dbReference type="Proteomes" id="UP001501705">
    <property type="component" value="Unassembled WGS sequence"/>
</dbReference>
<evidence type="ECO:0000256" key="2">
    <source>
        <dbReference type="SAM" id="SignalP"/>
    </source>
</evidence>
<feature type="region of interest" description="Disordered" evidence="1">
    <location>
        <begin position="23"/>
        <end position="58"/>
    </location>
</feature>
<keyword evidence="4" id="KW-1185">Reference proteome</keyword>
<proteinExistence type="predicted"/>
<evidence type="ECO:0000256" key="1">
    <source>
        <dbReference type="SAM" id="MobiDB-lite"/>
    </source>
</evidence>
<name>A0ABP4N676_9ACTN</name>
<sequence length="161" mass="17210">MRLVRLMVGLAALAATTVLPVTANAGGPEQTSTSAGQQTQSRSAEQQAQHQPANLDAGVLESPPGRYCNINPPTGTVCLYAHHNAVGWSAHYAKCGPADIPSWLDPGNPNNNGVSSYWDEQTGGAYLVGYNDNTPVFDTKNKHHTVNLVNGNDKAWWVRVC</sequence>
<accession>A0ABP4N676</accession>
<evidence type="ECO:0008006" key="5">
    <source>
        <dbReference type="Google" id="ProtNLM"/>
    </source>
</evidence>
<protein>
    <recommendedName>
        <fullName evidence="5">Peptidase inhibitor family I36</fullName>
    </recommendedName>
</protein>
<feature type="chain" id="PRO_5046380401" description="Peptidase inhibitor family I36" evidence="2">
    <location>
        <begin position="26"/>
        <end position="161"/>
    </location>
</feature>
<dbReference type="RefSeq" id="WP_344232107.1">
    <property type="nucleotide sequence ID" value="NZ_BAAAPH010000003.1"/>
</dbReference>
<keyword evidence="2" id="KW-0732">Signal</keyword>
<gene>
    <name evidence="3" type="ORF">GCM10009804_09810</name>
</gene>
<evidence type="ECO:0000313" key="3">
    <source>
        <dbReference type="EMBL" id="GAA1554960.1"/>
    </source>
</evidence>
<reference evidence="4" key="1">
    <citation type="journal article" date="2019" name="Int. J. Syst. Evol. Microbiol.">
        <title>The Global Catalogue of Microorganisms (GCM) 10K type strain sequencing project: providing services to taxonomists for standard genome sequencing and annotation.</title>
        <authorList>
            <consortium name="The Broad Institute Genomics Platform"/>
            <consortium name="The Broad Institute Genome Sequencing Center for Infectious Disease"/>
            <person name="Wu L."/>
            <person name="Ma J."/>
        </authorList>
    </citation>
    <scope>NUCLEOTIDE SEQUENCE [LARGE SCALE GENOMIC DNA]</scope>
    <source>
        <strain evidence="4">JCM 15572</strain>
    </source>
</reference>
<evidence type="ECO:0000313" key="4">
    <source>
        <dbReference type="Proteomes" id="UP001501705"/>
    </source>
</evidence>
<organism evidence="3 4">
    <name type="scientific">Kribbella hippodromi</name>
    <dbReference type="NCBI Taxonomy" id="434347"/>
    <lineage>
        <taxon>Bacteria</taxon>
        <taxon>Bacillati</taxon>
        <taxon>Actinomycetota</taxon>
        <taxon>Actinomycetes</taxon>
        <taxon>Propionibacteriales</taxon>
        <taxon>Kribbellaceae</taxon>
        <taxon>Kribbella</taxon>
    </lineage>
</organism>